<accession>A0A016B0Q7</accession>
<dbReference type="SUPFAM" id="SSF49785">
    <property type="entry name" value="Galactose-binding domain-like"/>
    <property type="match status" value="2"/>
</dbReference>
<dbReference type="PANTHER" id="PTHR23421">
    <property type="entry name" value="BETA-GALACTOSIDASE RELATED"/>
    <property type="match status" value="1"/>
</dbReference>
<dbReference type="PROSITE" id="PS50022">
    <property type="entry name" value="FA58C_3"/>
    <property type="match status" value="1"/>
</dbReference>
<evidence type="ECO:0000256" key="1">
    <source>
        <dbReference type="ARBA" id="ARBA00009809"/>
    </source>
</evidence>
<dbReference type="FunFam" id="3.20.20.80:FF:000017">
    <property type="entry name" value="Beta-galactosidase"/>
    <property type="match status" value="1"/>
</dbReference>
<evidence type="ECO:0000313" key="10">
    <source>
        <dbReference type="Proteomes" id="UP000020938"/>
    </source>
</evidence>
<gene>
    <name evidence="9" type="ORF">M123_0615</name>
</gene>
<dbReference type="InterPro" id="IPR017853">
    <property type="entry name" value="GH"/>
</dbReference>
<dbReference type="InterPro" id="IPR008979">
    <property type="entry name" value="Galactose-bd-like_sf"/>
</dbReference>
<evidence type="ECO:0000256" key="4">
    <source>
        <dbReference type="ARBA" id="ARBA00023180"/>
    </source>
</evidence>
<keyword evidence="3" id="KW-0378">Hydrolase</keyword>
<comment type="caution">
    <text evidence="9">The sequence shown here is derived from an EMBL/GenBank/DDBJ whole genome shotgun (WGS) entry which is preliminary data.</text>
</comment>
<dbReference type="InterPro" id="IPR001944">
    <property type="entry name" value="Glycoside_Hdrlase_35"/>
</dbReference>
<dbReference type="Gene3D" id="2.60.120.260">
    <property type="entry name" value="Galactose-binding domain-like"/>
    <property type="match status" value="3"/>
</dbReference>
<dbReference type="RefSeq" id="WP_005796393.1">
    <property type="nucleotide sequence ID" value="NZ_JGDS01000034.1"/>
</dbReference>
<organism evidence="9 10">
    <name type="scientific">Bacteroides fragilis str. 3976T8</name>
    <dbReference type="NCBI Taxonomy" id="1339314"/>
    <lineage>
        <taxon>Bacteria</taxon>
        <taxon>Pseudomonadati</taxon>
        <taxon>Bacteroidota</taxon>
        <taxon>Bacteroidia</taxon>
        <taxon>Bacteroidales</taxon>
        <taxon>Bacteroidaceae</taxon>
        <taxon>Bacteroides</taxon>
    </lineage>
</organism>
<dbReference type="Pfam" id="PF01301">
    <property type="entry name" value="Glyco_hydro_35"/>
    <property type="match status" value="1"/>
</dbReference>
<comment type="similarity">
    <text evidence="1 6">Belongs to the glycosyl hydrolase 35 family.</text>
</comment>
<reference evidence="9 10" key="1">
    <citation type="submission" date="2014-02" db="EMBL/GenBank/DDBJ databases">
        <authorList>
            <person name="Sears C."/>
            <person name="Carroll K."/>
            <person name="Sack B.R."/>
            <person name="Qadri F."/>
            <person name="Myers L.L."/>
            <person name="Chung G.-T."/>
            <person name="Escheverria P."/>
            <person name="Fraser C.M."/>
            <person name="Sadzewicz L."/>
            <person name="Shefchek K.A."/>
            <person name="Tallon L."/>
            <person name="Das S.P."/>
            <person name="Daugherty S."/>
            <person name="Mongodin E.F."/>
        </authorList>
    </citation>
    <scope>NUCLEOTIDE SEQUENCE [LARGE SCALE GENOMIC DNA]</scope>
    <source>
        <strain evidence="9 10">3976T8</strain>
    </source>
</reference>
<keyword evidence="5" id="KW-0326">Glycosidase</keyword>
<evidence type="ECO:0000256" key="3">
    <source>
        <dbReference type="ARBA" id="ARBA00022801"/>
    </source>
</evidence>
<dbReference type="PRINTS" id="PR00742">
    <property type="entry name" value="GLHYDRLASE35"/>
</dbReference>
<dbReference type="InterPro" id="IPR048912">
    <property type="entry name" value="BetaGal1-like_ABD1"/>
</dbReference>
<keyword evidence="2 7" id="KW-0732">Signal</keyword>
<evidence type="ECO:0000313" key="9">
    <source>
        <dbReference type="EMBL" id="EXZ74948.1"/>
    </source>
</evidence>
<dbReference type="SUPFAM" id="SSF51445">
    <property type="entry name" value="(Trans)glycosidases"/>
    <property type="match status" value="1"/>
</dbReference>
<feature type="signal peptide" evidence="7">
    <location>
        <begin position="1"/>
        <end position="19"/>
    </location>
</feature>
<dbReference type="PATRIC" id="fig|1339314.3.peg.858"/>
<sequence>MKNKILLFLLLLMSWPMYAVTPKETFEVGKRTFLLNGNPFVVKAAELHYARIPEPYWEHRILMCKALGMNTICLYMFWNYHEQQEGKFDFSGEKNVAKFCKLAQKHGMYIILRPGPYVCAEWEMGGLPWWLLKEKDMKVRSLNPYFMERTEIFMKELGKQLAPLQLANGGNIIMVQVENEFGGYGVDKPYMTAIRDIVCRAGFDKSVLFQCDWDSTFELNALDDLLWTLNFGTGANIDKEFKKLSTVRPDTPLMCSEFWSGWFDHWGRKHETRPAEKMVEGIKDMLDRNISFSLYMTHGGTTFGHWGGANSPTYSAMCSSYDYDAPISEAGWTTPKYYLLQELLGKYRSPEEKECPVPEPFPVIEIPAVELNAAAPLFEQLPDFVQSEQVKPMEDFNQGWGSILYRTTLPATEANTLLRITEAHDWAQIYADGKLLGYLDRRKDDNQVILPQLPEGTQLDIWVEAMGRVNFGSTVHDRKGITEKVELIKPDKQAVTLKNWKVYSIPVDYKFAARKKYSSNSRPEGPAYYKATFNLTKTGDTFIDMSTWGKGMVWVNGHALGRFWEIGPQQTLFLPGCWLKKGKNEIIVLDLKGPSEAVVKGLKTPVLDILREKERKNRQKGDTLDLSQETPVYKGAFAPVAGWQEVKFAQSAQGQYFCLEALSAQDGKTEATLAELEILGADGKPIPREQWRIRYADSEETYGVNATADKIYDQQESTCWMTQRRIPYPHQVVIDLGEVKTVTGLRYLPSFEKGNPGMIKDFSVYVNKQAFRY</sequence>
<evidence type="ECO:0000256" key="7">
    <source>
        <dbReference type="SAM" id="SignalP"/>
    </source>
</evidence>
<dbReference type="AlphaFoldDB" id="A0A016B0Q7"/>
<evidence type="ECO:0000256" key="6">
    <source>
        <dbReference type="RuleBase" id="RU003679"/>
    </source>
</evidence>
<dbReference type="Gene3D" id="3.20.20.80">
    <property type="entry name" value="Glycosidases"/>
    <property type="match status" value="1"/>
</dbReference>
<proteinExistence type="inferred from homology"/>
<dbReference type="GO" id="GO:0005975">
    <property type="term" value="P:carbohydrate metabolic process"/>
    <property type="evidence" value="ECO:0007669"/>
    <property type="project" value="InterPro"/>
</dbReference>
<protein>
    <submittedName>
        <fullName evidence="9">Beta-galactosidase</fullName>
    </submittedName>
</protein>
<feature type="domain" description="F5/8 type C" evidence="8">
    <location>
        <begin position="674"/>
        <end position="773"/>
    </location>
</feature>
<dbReference type="InterPro" id="IPR048913">
    <property type="entry name" value="BetaGal_gal-bd"/>
</dbReference>
<name>A0A016B0Q7_BACFG</name>
<dbReference type="InterPro" id="IPR031330">
    <property type="entry name" value="Gly_Hdrlase_35_cat"/>
</dbReference>
<evidence type="ECO:0000259" key="8">
    <source>
        <dbReference type="PROSITE" id="PS50022"/>
    </source>
</evidence>
<dbReference type="GO" id="GO:0004553">
    <property type="term" value="F:hydrolase activity, hydrolyzing O-glycosyl compounds"/>
    <property type="evidence" value="ECO:0007669"/>
    <property type="project" value="InterPro"/>
</dbReference>
<dbReference type="Pfam" id="PF21467">
    <property type="entry name" value="BetaGal_gal-bd"/>
    <property type="match status" value="1"/>
</dbReference>
<dbReference type="EMBL" id="JGDS01000034">
    <property type="protein sequence ID" value="EXZ74948.1"/>
    <property type="molecule type" value="Genomic_DNA"/>
</dbReference>
<evidence type="ECO:0000256" key="5">
    <source>
        <dbReference type="ARBA" id="ARBA00023295"/>
    </source>
</evidence>
<dbReference type="InterPro" id="IPR000421">
    <property type="entry name" value="FA58C"/>
</dbReference>
<evidence type="ECO:0000256" key="2">
    <source>
        <dbReference type="ARBA" id="ARBA00022729"/>
    </source>
</evidence>
<dbReference type="Pfam" id="PF21317">
    <property type="entry name" value="BetaGal_ABD_1"/>
    <property type="match status" value="1"/>
</dbReference>
<feature type="chain" id="PRO_5001480852" evidence="7">
    <location>
        <begin position="20"/>
        <end position="773"/>
    </location>
</feature>
<dbReference type="Proteomes" id="UP000020938">
    <property type="component" value="Unassembled WGS sequence"/>
</dbReference>
<keyword evidence="4" id="KW-0325">Glycoprotein</keyword>